<proteinExistence type="predicted"/>
<accession>A0ABV5WY13</accession>
<dbReference type="RefSeq" id="WP_376837887.1">
    <property type="nucleotide sequence ID" value="NZ_JBHMAU010000017.1"/>
</dbReference>
<dbReference type="InterPro" id="IPR006311">
    <property type="entry name" value="TAT_signal"/>
</dbReference>
<dbReference type="EMBL" id="JBHMAU010000017">
    <property type="protein sequence ID" value="MFB9775075.1"/>
    <property type="molecule type" value="Genomic_DNA"/>
</dbReference>
<evidence type="ECO:0000313" key="1">
    <source>
        <dbReference type="EMBL" id="MFB9775075.1"/>
    </source>
</evidence>
<keyword evidence="2" id="KW-1185">Reference proteome</keyword>
<evidence type="ECO:0000313" key="2">
    <source>
        <dbReference type="Proteomes" id="UP001589707"/>
    </source>
</evidence>
<dbReference type="Proteomes" id="UP001589707">
    <property type="component" value="Unassembled WGS sequence"/>
</dbReference>
<comment type="caution">
    <text evidence="1">The sequence shown here is derived from an EMBL/GenBank/DDBJ whole genome shotgun (WGS) entry which is preliminary data.</text>
</comment>
<reference evidence="1 2" key="1">
    <citation type="submission" date="2024-09" db="EMBL/GenBank/DDBJ databases">
        <authorList>
            <person name="Sun Q."/>
            <person name="Mori K."/>
        </authorList>
    </citation>
    <scope>NUCLEOTIDE SEQUENCE [LARGE SCALE GENOMIC DNA]</scope>
    <source>
        <strain evidence="1 2">JCM 11683</strain>
    </source>
</reference>
<protein>
    <submittedName>
        <fullName evidence="1">Uncharacterized protein</fullName>
    </submittedName>
</protein>
<gene>
    <name evidence="1" type="ORF">ACFFN1_01360</name>
</gene>
<sequence length="186" mass="19620">MTELNVNVASRRTVLAACIAAPAILATGVAAEASSKKSAAIPQGHRRGRVTETMSDGTRIYEVVDERGEVVGFTFDDERLEVLQRASREIEREPEMEGAITVRGRGTSVAACAAAIAGFVALTVFPAARVAKLAWRLGKLVAKYGPRLVARVFKGARGIAGRTVEKELIDLAKSLSGVAALKACGI</sequence>
<name>A0ABV5WY13_9MICO</name>
<organism evidence="1 2">
    <name type="scientific">Brevibacterium otitidis</name>
    <dbReference type="NCBI Taxonomy" id="53364"/>
    <lineage>
        <taxon>Bacteria</taxon>
        <taxon>Bacillati</taxon>
        <taxon>Actinomycetota</taxon>
        <taxon>Actinomycetes</taxon>
        <taxon>Micrococcales</taxon>
        <taxon>Brevibacteriaceae</taxon>
        <taxon>Brevibacterium</taxon>
    </lineage>
</organism>
<dbReference type="PROSITE" id="PS51318">
    <property type="entry name" value="TAT"/>
    <property type="match status" value="1"/>
</dbReference>